<dbReference type="InterPro" id="IPR032717">
    <property type="entry name" value="Mss51_Znf"/>
</dbReference>
<evidence type="ECO:0000313" key="4">
    <source>
        <dbReference type="Proteomes" id="UP000813427"/>
    </source>
</evidence>
<feature type="domain" description="PXA" evidence="2">
    <location>
        <begin position="657"/>
        <end position="842"/>
    </location>
</feature>
<dbReference type="Pfam" id="PF20179">
    <property type="entry name" value="MSS51_C"/>
    <property type="match status" value="1"/>
</dbReference>
<dbReference type="Proteomes" id="UP000813427">
    <property type="component" value="Unassembled WGS sequence"/>
</dbReference>
<dbReference type="PANTHER" id="PTHR28069:SF1">
    <property type="entry name" value="PROTEIN MSS51, MITOCHONDRIAL"/>
    <property type="match status" value="1"/>
</dbReference>
<dbReference type="PANTHER" id="PTHR28069">
    <property type="entry name" value="GH20023P"/>
    <property type="match status" value="1"/>
</dbReference>
<proteinExistence type="predicted"/>
<organism evidence="3 4">
    <name type="scientific">Fusarium tricinctum</name>
    <dbReference type="NCBI Taxonomy" id="61284"/>
    <lineage>
        <taxon>Eukaryota</taxon>
        <taxon>Fungi</taxon>
        <taxon>Dikarya</taxon>
        <taxon>Ascomycota</taxon>
        <taxon>Pezizomycotina</taxon>
        <taxon>Sordariomycetes</taxon>
        <taxon>Hypocreomycetidae</taxon>
        <taxon>Hypocreales</taxon>
        <taxon>Nectriaceae</taxon>
        <taxon>Fusarium</taxon>
        <taxon>Fusarium tricinctum species complex</taxon>
    </lineage>
</organism>
<dbReference type="SMART" id="SM00313">
    <property type="entry name" value="PXA"/>
    <property type="match status" value="1"/>
</dbReference>
<dbReference type="GO" id="GO:0005739">
    <property type="term" value="C:mitochondrion"/>
    <property type="evidence" value="ECO:0007669"/>
    <property type="project" value="GOC"/>
</dbReference>
<dbReference type="InterPro" id="IPR003114">
    <property type="entry name" value="Phox_assoc"/>
</dbReference>
<evidence type="ECO:0000313" key="3">
    <source>
        <dbReference type="EMBL" id="KAH7251905.1"/>
    </source>
</evidence>
<dbReference type="Pfam" id="PF02194">
    <property type="entry name" value="PXA"/>
    <property type="match status" value="1"/>
</dbReference>
<keyword evidence="4" id="KW-1185">Reference proteome</keyword>
<dbReference type="PROSITE" id="PS51207">
    <property type="entry name" value="PXA"/>
    <property type="match status" value="1"/>
</dbReference>
<evidence type="ECO:0000259" key="2">
    <source>
        <dbReference type="PROSITE" id="PS51207"/>
    </source>
</evidence>
<feature type="compositionally biased region" description="Low complexity" evidence="1">
    <location>
        <begin position="557"/>
        <end position="573"/>
    </location>
</feature>
<comment type="caution">
    <text evidence="3">The sequence shown here is derived from an EMBL/GenBank/DDBJ whole genome shotgun (WGS) entry which is preliminary data.</text>
</comment>
<sequence>MEPTLRRAASSICGQCSATVRRQLTTGAAAKPWMRISPHHVRGVHSNVKDQKRAAPTPKTRDFSTTVNKKSEVTAAATNKSSPSSLRLNQDDLFHPFSKSPVPEFRQRAAFMRQHAYCPHPDHQQTKLPTIAPKPEDTEAAKGTQPPKHVNFECPDCGLPVYCCEEHWMDDYEKHLEVCDTLRQINEDDHDLRSGRVFEEGNLPDLQMEHAAINMTNWDTFMYTREFDAVNSDRQMRQITRLLTYPVTIGSVLHELSPYSIKAGERMTTEGLKSISALRYNLHPPKSGRGIGVGELKPEAPAVRVFILGARAESSLPRPAWVQLAHMFPEARLHLIFVGPESMANRDDEFPLPERTPSNPFGAVVEDRVWYKMKISTIVDYYHTIHQTQHFAPYDPYFDCFVLFHPGLGHPASSHEWEETLPLLLETKVPIISTGYTQFDMERDVEWVNKKSKGEFDILLQPGENVFRSLRWDLNDMDPQDVSCGNWGVWAFRGKRLAPEASCLTLNCLRSIGSIKRTSPETAFIGEECVWALLGKEGTLLPSPIPGPRSGHDSGDSPITPAMTATTATSPVAPSVPPPRPPAPRKAVAFDTEPPSSAAPAAASPSRRPIRPTTTDPLSDRATSLLIRRTLCASQLGDKSRDAQVPIDELLPPLTSRNDVDLQLYAILAIVLREFVQSWYSKITTDEHFIAEILHIIAHCTRALEQRFRKVDLESLVLDEIPDLLDKHITSYRISHSTIARPPVEVDPREAYHALCPLPHLAPVPHPDDPATISDQKENEALYRQLLVQGVLAILLPTEDLENPCLTALVQQIFSELIIGNVIANKASQPWMLYEGICITARVLQQKKEQGAAALAKQDESSEAKLDVKGRRAWSVRSMFLGVIQLGMLVVASLRFITTALVMASSLPARTTPVDEKEASLDHDMPSSSSPSSRSLDYTKAPILSCRVWTCLGNLLELSLRMPWLDGFLSLLQYGAVNGPGRIAGHDGPVDRHHLPRMSPESLDLLMFQ</sequence>
<dbReference type="Pfam" id="PF13824">
    <property type="entry name" value="zf-Mss51"/>
    <property type="match status" value="1"/>
</dbReference>
<reference evidence="3" key="1">
    <citation type="journal article" date="2021" name="Nat. Commun.">
        <title>Genetic determinants of endophytism in the Arabidopsis root mycobiome.</title>
        <authorList>
            <person name="Mesny F."/>
            <person name="Miyauchi S."/>
            <person name="Thiergart T."/>
            <person name="Pickel B."/>
            <person name="Atanasova L."/>
            <person name="Karlsson M."/>
            <person name="Huettel B."/>
            <person name="Barry K.W."/>
            <person name="Haridas S."/>
            <person name="Chen C."/>
            <person name="Bauer D."/>
            <person name="Andreopoulos W."/>
            <person name="Pangilinan J."/>
            <person name="LaButti K."/>
            <person name="Riley R."/>
            <person name="Lipzen A."/>
            <person name="Clum A."/>
            <person name="Drula E."/>
            <person name="Henrissat B."/>
            <person name="Kohler A."/>
            <person name="Grigoriev I.V."/>
            <person name="Martin F.M."/>
            <person name="Hacquard S."/>
        </authorList>
    </citation>
    <scope>NUCLEOTIDE SEQUENCE</scope>
    <source>
        <strain evidence="3">MPI-SDFR-AT-0068</strain>
    </source>
</reference>
<evidence type="ECO:0000256" key="1">
    <source>
        <dbReference type="SAM" id="MobiDB-lite"/>
    </source>
</evidence>
<gene>
    <name evidence="3" type="ORF">BKA59DRAFT_453136</name>
</gene>
<feature type="compositionally biased region" description="Pro residues" evidence="1">
    <location>
        <begin position="574"/>
        <end position="584"/>
    </location>
</feature>
<dbReference type="GO" id="GO:0033617">
    <property type="term" value="P:mitochondrial respiratory chain complex IV assembly"/>
    <property type="evidence" value="ECO:0007669"/>
    <property type="project" value="TreeGrafter"/>
</dbReference>
<name>A0A8K0S0M5_9HYPO</name>
<feature type="compositionally biased region" description="Polar residues" evidence="1">
    <location>
        <begin position="76"/>
        <end position="87"/>
    </location>
</feature>
<feature type="region of interest" description="Disordered" evidence="1">
    <location>
        <begin position="43"/>
        <end position="87"/>
    </location>
</feature>
<feature type="region of interest" description="Disordered" evidence="1">
    <location>
        <begin position="913"/>
        <end position="935"/>
    </location>
</feature>
<accession>A0A8K0S0M5</accession>
<dbReference type="InterPro" id="IPR046824">
    <property type="entry name" value="Mss51-like_C"/>
</dbReference>
<feature type="compositionally biased region" description="Low complexity" evidence="1">
    <location>
        <begin position="585"/>
        <end position="607"/>
    </location>
</feature>
<feature type="compositionally biased region" description="Basic and acidic residues" evidence="1">
    <location>
        <begin position="913"/>
        <end position="925"/>
    </location>
</feature>
<protein>
    <submittedName>
        <fullName evidence="3">PXA domain-containing protein</fullName>
    </submittedName>
</protein>
<dbReference type="OrthoDB" id="5282002at2759"/>
<dbReference type="EMBL" id="JAGPXF010000003">
    <property type="protein sequence ID" value="KAH7251905.1"/>
    <property type="molecule type" value="Genomic_DNA"/>
</dbReference>
<feature type="compositionally biased region" description="Low complexity" evidence="1">
    <location>
        <begin position="926"/>
        <end position="935"/>
    </location>
</feature>
<dbReference type="AlphaFoldDB" id="A0A8K0S0M5"/>
<feature type="region of interest" description="Disordered" evidence="1">
    <location>
        <begin position="542"/>
        <end position="619"/>
    </location>
</feature>